<feature type="binding site" evidence="7">
    <location>
        <begin position="64"/>
        <end position="66"/>
    </location>
    <ligand>
        <name>AMP</name>
        <dbReference type="ChEBI" id="CHEBI:456215"/>
    </ligand>
</feature>
<name>A0A2H8TCV0_9HEMI</name>
<keyword evidence="4 7" id="KW-0418">Kinase</keyword>
<evidence type="ECO:0000256" key="1">
    <source>
        <dbReference type="ARBA" id="ARBA00004305"/>
    </source>
</evidence>
<feature type="binding site" evidence="7">
    <location>
        <position position="43"/>
    </location>
    <ligand>
        <name>AMP</name>
        <dbReference type="ChEBI" id="CHEBI:456215"/>
    </ligand>
</feature>
<dbReference type="GO" id="GO:0005524">
    <property type="term" value="F:ATP binding"/>
    <property type="evidence" value="ECO:0007669"/>
    <property type="project" value="InterPro"/>
</dbReference>
<comment type="function">
    <text evidence="7">Involved in maintaining the homeostasis of cellular nucleotides by catalyzing the interconversion of nucleoside phosphates. Has GTP:AMP phosphotransferase and ITP:AMP phosphotransferase activities.</text>
</comment>
<gene>
    <name evidence="9" type="primary">Ak3_2</name>
    <name evidence="7" type="synonym">Adk3</name>
</gene>
<comment type="domain">
    <text evidence="7">Consists of three domains, a large central CORE domain and two small peripheral domains, NMPbind and LID, which undergo movements during catalysis. The LID domain closes over the site of phosphoryl transfer upon GTP binding. Assembling and dissambling the active center during each catalytic cycle provides an effective means to prevent GTP hydrolysis.</text>
</comment>
<dbReference type="GO" id="GO:0005525">
    <property type="term" value="F:GTP binding"/>
    <property type="evidence" value="ECO:0007669"/>
    <property type="project" value="UniProtKB-KW"/>
</dbReference>
<dbReference type="GO" id="GO:0046899">
    <property type="term" value="F:nucleoside triphosphate adenylate kinase activity"/>
    <property type="evidence" value="ECO:0007669"/>
    <property type="project" value="UniProtKB-UniRule"/>
</dbReference>
<dbReference type="SUPFAM" id="SSF57774">
    <property type="entry name" value="Microbial and mitochondrial ADK, insert 'zinc finger' domain"/>
    <property type="match status" value="1"/>
</dbReference>
<evidence type="ECO:0000256" key="5">
    <source>
        <dbReference type="ARBA" id="ARBA00023128"/>
    </source>
</evidence>
<dbReference type="HAMAP" id="MF_03169">
    <property type="entry name" value="Adenylate_kinase_AK3"/>
    <property type="match status" value="1"/>
</dbReference>
<dbReference type="HAMAP" id="MF_00235">
    <property type="entry name" value="Adenylate_kinase_Adk"/>
    <property type="match status" value="1"/>
</dbReference>
<dbReference type="FunFam" id="3.40.50.300:FF:000106">
    <property type="entry name" value="Adenylate kinase mitochondrial"/>
    <property type="match status" value="1"/>
</dbReference>
<comment type="similarity">
    <text evidence="7">Belongs to the adenylate kinase family. AK3 subfamily.</text>
</comment>
<comment type="catalytic activity">
    <reaction evidence="7">
        <text>a ribonucleoside 5'-triphosphate + AMP = a ribonucleoside 5'-diphosphate + ADP</text>
        <dbReference type="Rhea" id="RHEA:13749"/>
        <dbReference type="ChEBI" id="CHEBI:57930"/>
        <dbReference type="ChEBI" id="CHEBI:61557"/>
        <dbReference type="ChEBI" id="CHEBI:456215"/>
        <dbReference type="ChEBI" id="CHEBI:456216"/>
        <dbReference type="EC" id="2.7.4.10"/>
    </reaction>
</comment>
<dbReference type="GO" id="GO:0046041">
    <property type="term" value="P:ITP metabolic process"/>
    <property type="evidence" value="ECO:0007669"/>
    <property type="project" value="UniProtKB-UniRule"/>
</dbReference>
<feature type="region of interest" description="NMPbind" evidence="7">
    <location>
        <begin position="37"/>
        <end position="66"/>
    </location>
</feature>
<dbReference type="InterPro" id="IPR000850">
    <property type="entry name" value="Adenylat/UMP-CMP_kin"/>
</dbReference>
<dbReference type="Pfam" id="PF00406">
    <property type="entry name" value="ADK"/>
    <property type="match status" value="1"/>
</dbReference>
<feature type="binding site" evidence="7">
    <location>
        <position position="38"/>
    </location>
    <ligand>
        <name>AMP</name>
        <dbReference type="ChEBI" id="CHEBI:456215"/>
    </ligand>
</feature>
<organism evidence="9">
    <name type="scientific">Melanaphis sacchari</name>
    <dbReference type="NCBI Taxonomy" id="742174"/>
    <lineage>
        <taxon>Eukaryota</taxon>
        <taxon>Metazoa</taxon>
        <taxon>Ecdysozoa</taxon>
        <taxon>Arthropoda</taxon>
        <taxon>Hexapoda</taxon>
        <taxon>Insecta</taxon>
        <taxon>Pterygota</taxon>
        <taxon>Neoptera</taxon>
        <taxon>Paraneoptera</taxon>
        <taxon>Hemiptera</taxon>
        <taxon>Sternorrhyncha</taxon>
        <taxon>Aphidomorpha</taxon>
        <taxon>Aphidoidea</taxon>
        <taxon>Aphididae</taxon>
        <taxon>Aphidini</taxon>
        <taxon>Melanaphis</taxon>
    </lineage>
</organism>
<comment type="subcellular location">
    <subcellularLocation>
        <location evidence="1 7">Mitochondrion matrix</location>
    </subcellularLocation>
</comment>
<keyword evidence="2 7" id="KW-0808">Transferase</keyword>
<dbReference type="SUPFAM" id="SSF52540">
    <property type="entry name" value="P-loop containing nucleoside triphosphate hydrolases"/>
    <property type="match status" value="1"/>
</dbReference>
<dbReference type="CDD" id="cd01428">
    <property type="entry name" value="ADK"/>
    <property type="match status" value="1"/>
</dbReference>
<dbReference type="AlphaFoldDB" id="A0A2H8TCV0"/>
<dbReference type="PROSITE" id="PS00113">
    <property type="entry name" value="ADENYLATE_KINASE"/>
    <property type="match status" value="1"/>
</dbReference>
<dbReference type="InterPro" id="IPR006259">
    <property type="entry name" value="Adenyl_kin_sub"/>
</dbReference>
<evidence type="ECO:0000313" key="9">
    <source>
        <dbReference type="EMBL" id="MBW11946.1"/>
    </source>
</evidence>
<dbReference type="EMBL" id="GFXV01000141">
    <property type="protein sequence ID" value="MBW11946.1"/>
    <property type="molecule type" value="Transcribed_RNA"/>
</dbReference>
<feature type="domain" description="Adenylate kinase active site lid" evidence="8">
    <location>
        <begin position="130"/>
        <end position="165"/>
    </location>
</feature>
<evidence type="ECO:0000256" key="4">
    <source>
        <dbReference type="ARBA" id="ARBA00022777"/>
    </source>
</evidence>
<keyword evidence="3 7" id="KW-0547">Nucleotide-binding</keyword>
<dbReference type="GO" id="GO:0006172">
    <property type="term" value="P:ADP biosynthetic process"/>
    <property type="evidence" value="ECO:0007669"/>
    <property type="project" value="UniProtKB-UniRule"/>
</dbReference>
<feature type="binding site" evidence="7">
    <location>
        <position position="174"/>
    </location>
    <ligand>
        <name>AMP</name>
        <dbReference type="ChEBI" id="CHEBI:456215"/>
    </ligand>
</feature>
<feature type="binding site" evidence="7">
    <location>
        <begin position="93"/>
        <end position="96"/>
    </location>
    <ligand>
        <name>AMP</name>
        <dbReference type="ChEBI" id="CHEBI:456215"/>
    </ligand>
</feature>
<dbReference type="InterPro" id="IPR028586">
    <property type="entry name" value="AK3/Ak4_mitochondrial"/>
</dbReference>
<dbReference type="PANTHER" id="PTHR23359">
    <property type="entry name" value="NUCLEOTIDE KINASE"/>
    <property type="match status" value="1"/>
</dbReference>
<dbReference type="InterPro" id="IPR033690">
    <property type="entry name" value="Adenylat_kinase_CS"/>
</dbReference>
<feature type="binding site" evidence="7">
    <location>
        <position position="203"/>
    </location>
    <ligand>
        <name>GTP</name>
        <dbReference type="ChEBI" id="CHEBI:37565"/>
    </ligand>
</feature>
<feature type="binding site" evidence="7">
    <location>
        <begin position="17"/>
        <end position="22"/>
    </location>
    <ligand>
        <name>GTP</name>
        <dbReference type="ChEBI" id="CHEBI:37565"/>
    </ligand>
</feature>
<dbReference type="NCBIfam" id="TIGR01351">
    <property type="entry name" value="adk"/>
    <property type="match status" value="1"/>
</dbReference>
<accession>A0A2H8TCV0</accession>
<dbReference type="Gene3D" id="3.40.50.300">
    <property type="entry name" value="P-loop containing nucleotide triphosphate hydrolases"/>
    <property type="match status" value="1"/>
</dbReference>
<evidence type="ECO:0000256" key="7">
    <source>
        <dbReference type="HAMAP-Rule" id="MF_03169"/>
    </source>
</evidence>
<dbReference type="Pfam" id="PF05191">
    <property type="entry name" value="ADK_lid"/>
    <property type="match status" value="1"/>
</dbReference>
<dbReference type="InterPro" id="IPR027417">
    <property type="entry name" value="P-loop_NTPase"/>
</dbReference>
<comment type="subunit">
    <text evidence="7">Monomer.</text>
</comment>
<feature type="binding site" evidence="7">
    <location>
        <position position="163"/>
    </location>
    <ligand>
        <name>AMP</name>
        <dbReference type="ChEBI" id="CHEBI:456215"/>
    </ligand>
</feature>
<feature type="binding site" evidence="7">
    <location>
        <position position="130"/>
    </location>
    <ligand>
        <name>GTP</name>
        <dbReference type="ChEBI" id="CHEBI:37565"/>
    </ligand>
</feature>
<dbReference type="GO" id="GO:0004017">
    <property type="term" value="F:AMP kinase activity"/>
    <property type="evidence" value="ECO:0007669"/>
    <property type="project" value="InterPro"/>
</dbReference>
<evidence type="ECO:0000256" key="6">
    <source>
        <dbReference type="ARBA" id="ARBA00023134"/>
    </source>
</evidence>
<feature type="binding site" evidence="7">
    <location>
        <position position="100"/>
    </location>
    <ligand>
        <name>AMP</name>
        <dbReference type="ChEBI" id="CHEBI:456215"/>
    </ligand>
</feature>
<dbReference type="OrthoDB" id="439792at2759"/>
<evidence type="ECO:0000259" key="8">
    <source>
        <dbReference type="Pfam" id="PF05191"/>
    </source>
</evidence>
<dbReference type="PRINTS" id="PR00094">
    <property type="entry name" value="ADENYLTKNASE"/>
</dbReference>
<reference evidence="9" key="1">
    <citation type="submission" date="2017-10" db="EMBL/GenBank/DDBJ databases">
        <title>Transcriptome Assembly of Sugarcane Aphid Adults.</title>
        <authorList>
            <person name="Scully E.D."/>
            <person name="Palmer N.A."/>
            <person name="Geib S.M."/>
            <person name="Sarath G."/>
            <person name="Sattler S.E."/>
        </authorList>
    </citation>
    <scope>NUCLEOTIDE SEQUENCE</scope>
    <source>
        <tissue evidence="9">Whole body</tissue>
    </source>
</reference>
<keyword evidence="5 7" id="KW-0496">Mitochondrion</keyword>
<sequence>MSSTKRLLQALIMGAPGSGKGTVSERIVRSFDMLHVSSGDILRKMIREKTDIGIQVNKFVSNGQLVPDELMLKTIGNELNRLSSTDRSWLLDGFPRTKPQALSLFKIAPVQVVISLDVPFDIIINRVKGRWIHAPSGRVYNTDFNAPKVPGHDDITGEPLMQREDDKPESVKKRLEIYSEMAGPILEYYAEQNILAKFSGKTTNEIWPQVYKYLATKIEPKEKLT</sequence>
<feature type="binding site" evidence="7">
    <location>
        <begin position="139"/>
        <end position="140"/>
    </location>
    <ligand>
        <name>GTP</name>
        <dbReference type="ChEBI" id="CHEBI:37565"/>
    </ligand>
</feature>
<dbReference type="EC" id="2.7.4.10" evidence="7"/>
<dbReference type="InterPro" id="IPR036193">
    <property type="entry name" value="ADK_active_lid_dom_sf"/>
</dbReference>
<dbReference type="GO" id="GO:0046033">
    <property type="term" value="P:AMP metabolic process"/>
    <property type="evidence" value="ECO:0007669"/>
    <property type="project" value="UniProtKB-UniRule"/>
</dbReference>
<proteinExistence type="inferred from homology"/>
<protein>
    <recommendedName>
        <fullName evidence="7">GTP:AMP phosphotransferase, mitochondrial</fullName>
        <ecNumber evidence="7">2.7.4.10</ecNumber>
    </recommendedName>
    <alternativeName>
        <fullName evidence="7">Adenylate kinase 3</fullName>
        <shortName evidence="7">AK 3</shortName>
    </alternativeName>
</protein>
<keyword evidence="6 7" id="KW-0342">GTP-binding</keyword>
<feature type="region of interest" description="LID" evidence="7">
    <location>
        <begin position="129"/>
        <end position="166"/>
    </location>
</feature>
<dbReference type="InterPro" id="IPR007862">
    <property type="entry name" value="Adenylate_kinase_lid-dom"/>
</dbReference>
<evidence type="ECO:0000256" key="2">
    <source>
        <dbReference type="ARBA" id="ARBA00022679"/>
    </source>
</evidence>
<dbReference type="GO" id="GO:0046039">
    <property type="term" value="P:GTP metabolic process"/>
    <property type="evidence" value="ECO:0007669"/>
    <property type="project" value="UniProtKB-UniRule"/>
</dbReference>
<evidence type="ECO:0000256" key="3">
    <source>
        <dbReference type="ARBA" id="ARBA00022741"/>
    </source>
</evidence>
<dbReference type="GO" id="GO:0005759">
    <property type="term" value="C:mitochondrial matrix"/>
    <property type="evidence" value="ECO:0007669"/>
    <property type="project" value="UniProtKB-SubCell"/>
</dbReference>